<dbReference type="Gene3D" id="3.40.50.980">
    <property type="match status" value="4"/>
</dbReference>
<dbReference type="SUPFAM" id="SSF52777">
    <property type="entry name" value="CoA-dependent acyltransferases"/>
    <property type="match status" value="4"/>
</dbReference>
<proteinExistence type="predicted"/>
<dbReference type="InterPro" id="IPR010071">
    <property type="entry name" value="AA_adenyl_dom"/>
</dbReference>
<dbReference type="FunFam" id="1.10.1200.10:FF:000005">
    <property type="entry name" value="Nonribosomal peptide synthetase 1"/>
    <property type="match status" value="1"/>
</dbReference>
<dbReference type="PANTHER" id="PTHR45527">
    <property type="entry name" value="NONRIBOSOMAL PEPTIDE SYNTHETASE"/>
    <property type="match status" value="1"/>
</dbReference>
<evidence type="ECO:0000256" key="2">
    <source>
        <dbReference type="ARBA" id="ARBA00022450"/>
    </source>
</evidence>
<dbReference type="PROSITE" id="PS00012">
    <property type="entry name" value="PHOSPHOPANTETHEINE"/>
    <property type="match status" value="1"/>
</dbReference>
<evidence type="ECO:0000313" key="6">
    <source>
        <dbReference type="Proteomes" id="UP000515806"/>
    </source>
</evidence>
<dbReference type="GO" id="GO:0005829">
    <property type="term" value="C:cytosol"/>
    <property type="evidence" value="ECO:0007669"/>
    <property type="project" value="TreeGrafter"/>
</dbReference>
<dbReference type="GO" id="GO:0003824">
    <property type="term" value="F:catalytic activity"/>
    <property type="evidence" value="ECO:0007669"/>
    <property type="project" value="InterPro"/>
</dbReference>
<dbReference type="InterPro" id="IPR036736">
    <property type="entry name" value="ACP-like_sf"/>
</dbReference>
<gene>
    <name evidence="5" type="ORF">H9L23_07565</name>
</gene>
<accession>A0A7G9QKQ5</accession>
<dbReference type="Gene3D" id="3.30.559.10">
    <property type="entry name" value="Chloramphenicol acetyltransferase-like domain"/>
    <property type="match status" value="2"/>
</dbReference>
<feature type="domain" description="Carrier" evidence="4">
    <location>
        <begin position="2081"/>
        <end position="2156"/>
    </location>
</feature>
<dbReference type="EMBL" id="CP060723">
    <property type="protein sequence ID" value="QNN43930.1"/>
    <property type="molecule type" value="Genomic_DNA"/>
</dbReference>
<dbReference type="InterPro" id="IPR045851">
    <property type="entry name" value="AMP-bd_C_sf"/>
</dbReference>
<evidence type="ECO:0000256" key="1">
    <source>
        <dbReference type="ARBA" id="ARBA00001957"/>
    </source>
</evidence>
<dbReference type="Gene3D" id="3.30.559.30">
    <property type="entry name" value="Nonribosomal peptide synthetase, condensation domain"/>
    <property type="match status" value="2"/>
</dbReference>
<keyword evidence="2" id="KW-0596">Phosphopantetheine</keyword>
<protein>
    <submittedName>
        <fullName evidence="5">Amino acid adenylation domain-containing protein</fullName>
    </submittedName>
</protein>
<dbReference type="PROSITE" id="PS50075">
    <property type="entry name" value="CARRIER"/>
    <property type="match status" value="2"/>
</dbReference>
<evidence type="ECO:0000313" key="5">
    <source>
        <dbReference type="EMBL" id="QNN43930.1"/>
    </source>
</evidence>
<name>A0A7G9QKQ5_9SPHI</name>
<reference evidence="5 6" key="1">
    <citation type="submission" date="2020-08" db="EMBL/GenBank/DDBJ databases">
        <title>Genome sequence of Pedobacter roseus KACC 11594T.</title>
        <authorList>
            <person name="Hyun D.-W."/>
            <person name="Bae J.-W."/>
        </authorList>
    </citation>
    <scope>NUCLEOTIDE SEQUENCE [LARGE SCALE GENOMIC DNA]</scope>
    <source>
        <strain evidence="5 6">KACC 11594</strain>
    </source>
</reference>
<sequence>MSPLEIVNKLRENKVIAKIDGENIRLIGEIENISDDLMQLIKSTKKELLELLRQSVGKPKESVIKKVLKKQSYPLSNAQKRIWILSQFEGGEAVYNIVSALHLNGIVEEKALSDSFQMVINRHESLRTIFKDVDGTVDQVILQDLHFYMESDDYSKVKDIPSSLLVEIEKANYYVFDLENGPLIKVKLIKIDINKYSLILCLHHIISDGWSIGVLMKEVMYLYECIVQKKSTKLPPLRINYKDYVSWKIQGSNTENDQLSSIFWKNVLNDTTPPLNLPIDYLRPPVRSFNGMYNRFHIEASLFKEVSQFCSENNCTLFNFFHTCLAILLNKLTDQKEIVVGTVVSGRSQLELENQIGLYVNTLPLKAKIDYGKSFIHLLIELRNDVFKMFEYQNYPFDKIVDDLDSIRNPSRNPLFDVMIVFQNTAIADGSIDLKNQYGFELSTLDNYLLDKPTTKYIKRPSKFDLTFHFELDPDGDFILEIEFSTDIFMPESIKRFYRYFRNIFRQVLDFPDIAIGSIGLLSSVDRHVILEEFNRPICDSGGRGLSDLLSSSFSGRLDRKAVIYGNSCWSYKELRVNSSAISSNLSRLGTASGSFVGLLMGRSPWTIACILGVLNIGKGYVPIDINYPSSRIDYIINDAAFDLLIVDGAGSAVVPSSYKGRVLHLDDLDLSEIPDSWDSWLPEGTGTDDSAYLIYTSGTTGSPKGVDVSRGNLAAFLEWSAKEFSDTPFEVMYATTSYSFDLSVFEFLFPLVEGKSIRLLDSALYISDFLGIDQKIMINTVPSVVKTLLEEGIEWNNVVALNMAGEQISKKLISEIDTSEIEVRNLYGPSEDTVYSTMYRFHKRDLDTVPIGKAIDNTHIYILDSCHNLLPVGVEGEIYLSGHCITKGYHGRADLTEKYFFENPFVPGLRMYKTGDRGRWLEDGNVEFLGRNDDQVKIRGYRIELSEIQYGVESFPGVKRAVAVVQDVKEDREIVVYWVGGDEVQKTDLIGYLSSILPSYMMPAHWVKLDEIPYNSNGKIDKKRLPDITEVFDELLEHNYTDLESSLIQLWSDILHTNKINSESNFFELGGQSLKVLRLRTLISERFHRTVSLNELFQFCILKEQAKIIESKKKAQLGKITPAPFAERYPLSFSQERLWVLSKFEDASSAYNIPICLSIDGKLEKIILEAAFVELIRDNEILRTVFIESSDGPAQVIIESKEVNFSVTETDCSDYVAFERFLKLASKITFNLEKAPLFSCSLITFNLKSFLFLNIHHIISDRASINILIEELQNYYRLISKGKTININDSKKLHFKDFALWQKNNIDQYNSEESVSFWQKYLGGQNIPLDFPTSFQRPPVKTYCGEVTAMNFSDEIFTKLKGFAIESNSTLFMSILSAINILLYKYSNQNDIVIGTPISGRNNAQLEKQMGFFVDLLPIRTVLNDTDSFRALVAKQKQDFIEILEHQSTPFGVLLDLIDSKRDITRAPLFDILLVLDDVEDLNLNESSDDIAFQIVKNHGATAKYDLTFMFVMDGGLSLELEYNTDLFKEFFVSDILQKLNNIFRQVLDFPDIAIGSIGLLSSVDRHVILEEFNRPICDSGGRGLSDLLSSSFSGRLDRKAVIYGNSCWSYKELRVNSSAISSNLSRLGTASGSFVGLLMGRSPWTIACILGVLNIGKGYVPIDINYPSSRIDYIINDAAFDLLIVDGAGSAVVPSSYKGRVLHLDDLDLSEIPDSWDSWLPEGTGTDDSAYLIYTSGTTGSPKGVDVSRGNLAAFLEWSAKEFSDTPFEVMYATTSYSFDLSVFEFLFPLVEGKSIRLLDSALYISDFLGIDQKIMINTVPSVVKTLLEEGIEWNNVVALNMAGEQISKKLISEIDTSEIEVRNLYGPSEDTVYSTMYRFHKRDLDTVPIGKAIDNTHIYILDSCHNLLPVGVEGEIYLSGHCITKGYHGRADLTEKYFFENPFVPGLRMYKTGDRGRWLEDGNVEFLGRNDDQVKIRGYRIELSEIQYGVESFPGVKRAVAVVQDVKEDREIVVYWVGGDEVQKTDLIGYLSSILPSYMMPAHWVKLDEIPYNSNGKIDKKRLPDVDRQNVSINDYVATRNLIDEKLVLIWQEVLNIKNFGITDNFFDIGGHSLKAIRVISRIQNDFNVKIDLKSLFQSPTIENLSDYIEIMQWMNTNENIGNAENEIIF</sequence>
<dbReference type="InterPro" id="IPR006162">
    <property type="entry name" value="Ppantetheine_attach_site"/>
</dbReference>
<feature type="domain" description="Carrier" evidence="4">
    <location>
        <begin position="1039"/>
        <end position="1114"/>
    </location>
</feature>
<dbReference type="PANTHER" id="PTHR45527:SF1">
    <property type="entry name" value="FATTY ACID SYNTHASE"/>
    <property type="match status" value="1"/>
</dbReference>
<dbReference type="GO" id="GO:0044550">
    <property type="term" value="P:secondary metabolite biosynthetic process"/>
    <property type="evidence" value="ECO:0007669"/>
    <property type="project" value="TreeGrafter"/>
</dbReference>
<dbReference type="Gene3D" id="3.30.300.30">
    <property type="match status" value="2"/>
</dbReference>
<dbReference type="GO" id="GO:0043041">
    <property type="term" value="P:amino acid activation for nonribosomal peptide biosynthetic process"/>
    <property type="evidence" value="ECO:0007669"/>
    <property type="project" value="TreeGrafter"/>
</dbReference>
<dbReference type="Pfam" id="PF00668">
    <property type="entry name" value="Condensation"/>
    <property type="match status" value="2"/>
</dbReference>
<evidence type="ECO:0000256" key="3">
    <source>
        <dbReference type="ARBA" id="ARBA00022553"/>
    </source>
</evidence>
<dbReference type="InterPro" id="IPR000873">
    <property type="entry name" value="AMP-dep_synth/lig_dom"/>
</dbReference>
<dbReference type="InterPro" id="IPR009081">
    <property type="entry name" value="PP-bd_ACP"/>
</dbReference>
<keyword evidence="6" id="KW-1185">Reference proteome</keyword>
<dbReference type="CDD" id="cd19531">
    <property type="entry name" value="LCL_NRPS-like"/>
    <property type="match status" value="2"/>
</dbReference>
<dbReference type="Proteomes" id="UP000515806">
    <property type="component" value="Chromosome"/>
</dbReference>
<keyword evidence="3" id="KW-0597">Phosphoprotein</keyword>
<dbReference type="SUPFAM" id="SSF47336">
    <property type="entry name" value="ACP-like"/>
    <property type="match status" value="2"/>
</dbReference>
<dbReference type="Gene3D" id="1.10.1200.10">
    <property type="entry name" value="ACP-like"/>
    <property type="match status" value="2"/>
</dbReference>
<dbReference type="Gene3D" id="2.30.38.10">
    <property type="entry name" value="Luciferase, Domain 3"/>
    <property type="match status" value="2"/>
</dbReference>
<dbReference type="NCBIfam" id="NF003417">
    <property type="entry name" value="PRK04813.1"/>
    <property type="match status" value="2"/>
</dbReference>
<dbReference type="CDD" id="cd05930">
    <property type="entry name" value="A_NRPS"/>
    <property type="match status" value="2"/>
</dbReference>
<dbReference type="SUPFAM" id="SSF56801">
    <property type="entry name" value="Acetyl-CoA synthetase-like"/>
    <property type="match status" value="2"/>
</dbReference>
<dbReference type="GO" id="GO:0031177">
    <property type="term" value="F:phosphopantetheine binding"/>
    <property type="evidence" value="ECO:0007669"/>
    <property type="project" value="TreeGrafter"/>
</dbReference>
<dbReference type="KEGG" id="proe:H9L23_07565"/>
<dbReference type="Pfam" id="PF00501">
    <property type="entry name" value="AMP-binding"/>
    <property type="match status" value="2"/>
</dbReference>
<dbReference type="NCBIfam" id="TIGR01733">
    <property type="entry name" value="AA-adenyl-dom"/>
    <property type="match status" value="2"/>
</dbReference>
<dbReference type="Pfam" id="PF00550">
    <property type="entry name" value="PP-binding"/>
    <property type="match status" value="2"/>
</dbReference>
<dbReference type="InterPro" id="IPR001242">
    <property type="entry name" value="Condensation_dom"/>
</dbReference>
<dbReference type="RefSeq" id="WP_187594385.1">
    <property type="nucleotide sequence ID" value="NZ_CP060723.1"/>
</dbReference>
<dbReference type="PROSITE" id="PS00455">
    <property type="entry name" value="AMP_BINDING"/>
    <property type="match status" value="2"/>
</dbReference>
<comment type="cofactor">
    <cofactor evidence="1">
        <name>pantetheine 4'-phosphate</name>
        <dbReference type="ChEBI" id="CHEBI:47942"/>
    </cofactor>
</comment>
<evidence type="ECO:0000259" key="4">
    <source>
        <dbReference type="PROSITE" id="PS50075"/>
    </source>
</evidence>
<dbReference type="InterPro" id="IPR020845">
    <property type="entry name" value="AMP-binding_CS"/>
</dbReference>
<dbReference type="InterPro" id="IPR023213">
    <property type="entry name" value="CAT-like_dom_sf"/>
</dbReference>
<organism evidence="5 6">
    <name type="scientific">Pedobacter roseus</name>
    <dbReference type="NCBI Taxonomy" id="336820"/>
    <lineage>
        <taxon>Bacteria</taxon>
        <taxon>Pseudomonadati</taxon>
        <taxon>Bacteroidota</taxon>
        <taxon>Sphingobacteriia</taxon>
        <taxon>Sphingobacteriales</taxon>
        <taxon>Sphingobacteriaceae</taxon>
        <taxon>Pedobacter</taxon>
    </lineage>
</organism>